<keyword evidence="1" id="KW-0732">Signal</keyword>
<dbReference type="RefSeq" id="WP_395116345.1">
    <property type="nucleotide sequence ID" value="NZ_JBIMSO010000062.1"/>
</dbReference>
<dbReference type="PANTHER" id="PTHR30006">
    <property type="entry name" value="THIAMINE-BINDING PERIPLASMIC PROTEIN-RELATED"/>
    <property type="match status" value="1"/>
</dbReference>
<evidence type="ECO:0000256" key="1">
    <source>
        <dbReference type="ARBA" id="ARBA00022729"/>
    </source>
</evidence>
<dbReference type="InterPro" id="IPR026045">
    <property type="entry name" value="Ferric-bd"/>
</dbReference>
<gene>
    <name evidence="2" type="ORF">ACHIPZ_20375</name>
</gene>
<proteinExistence type="predicted"/>
<evidence type="ECO:0000313" key="3">
    <source>
        <dbReference type="Proteomes" id="UP001609175"/>
    </source>
</evidence>
<accession>A0ABW7JU57</accession>
<dbReference type="Proteomes" id="UP001609175">
    <property type="component" value="Unassembled WGS sequence"/>
</dbReference>
<organism evidence="2 3">
    <name type="scientific">Antrihabitans spumae</name>
    <dbReference type="NCBI Taxonomy" id="3373370"/>
    <lineage>
        <taxon>Bacteria</taxon>
        <taxon>Bacillati</taxon>
        <taxon>Actinomycetota</taxon>
        <taxon>Actinomycetes</taxon>
        <taxon>Mycobacteriales</taxon>
        <taxon>Nocardiaceae</taxon>
        <taxon>Antrihabitans</taxon>
    </lineage>
</organism>
<evidence type="ECO:0000313" key="2">
    <source>
        <dbReference type="EMBL" id="MFH5210541.1"/>
    </source>
</evidence>
<dbReference type="EMBL" id="JBIMSO010000062">
    <property type="protein sequence ID" value="MFH5210541.1"/>
    <property type="molecule type" value="Genomic_DNA"/>
</dbReference>
<dbReference type="Gene3D" id="3.40.190.10">
    <property type="entry name" value="Periplasmic binding protein-like II"/>
    <property type="match status" value="2"/>
</dbReference>
<dbReference type="PIRSF" id="PIRSF002825">
    <property type="entry name" value="CfbpA"/>
    <property type="match status" value="1"/>
</dbReference>
<dbReference type="Pfam" id="PF13531">
    <property type="entry name" value="SBP_bac_11"/>
    <property type="match status" value="1"/>
</dbReference>
<dbReference type="PANTHER" id="PTHR30006:SF24">
    <property type="entry name" value="SLL0237 PROTEIN"/>
    <property type="match status" value="1"/>
</dbReference>
<reference evidence="2 3" key="1">
    <citation type="submission" date="2024-10" db="EMBL/GenBank/DDBJ databases">
        <authorList>
            <person name="Riesco R."/>
        </authorList>
    </citation>
    <scope>NUCLEOTIDE SEQUENCE [LARGE SCALE GENOMIC DNA]</scope>
    <source>
        <strain evidence="2 3">NCIMB 15449</strain>
    </source>
</reference>
<protein>
    <submittedName>
        <fullName evidence="2">ABC transporter substrate-binding protein</fullName>
    </submittedName>
</protein>
<sequence length="299" mass="32985">MTTTITLYTSEPPHKIDRITEAFTKLNPEIEVEVFRAPTGELKSKIEAEALAGQIKADVLLAADAPTFERYKQQGRLLKYRPADARLLHRDLVDPDGFYVATRIIPTVIFYNTNAGVLAPRSWKALAEARFFNRIAIASPRISAASAHNTTVWYETPRLGRQWLEALSANQPRVAYSNSWVGELVAAGLCEVGIVTDHVARELVARGAPIAISYPSEGSPFVTQPVAIVGTTEVADAAKLFVNFLLSQEGQQIAAEQHYLPVRPDVQPLKGFPGIRLLPPYSRPHTAIRIDRKEHALAS</sequence>
<dbReference type="CDD" id="cd13547">
    <property type="entry name" value="PBP2_Fbp_like_2"/>
    <property type="match status" value="1"/>
</dbReference>
<dbReference type="SUPFAM" id="SSF53850">
    <property type="entry name" value="Periplasmic binding protein-like II"/>
    <property type="match status" value="1"/>
</dbReference>
<name>A0ABW7JU57_9NOCA</name>
<comment type="caution">
    <text evidence="2">The sequence shown here is derived from an EMBL/GenBank/DDBJ whole genome shotgun (WGS) entry which is preliminary data.</text>
</comment>